<organism evidence="2 3">
    <name type="scientific">Periplaneta americana</name>
    <name type="common">American cockroach</name>
    <name type="synonym">Blatta americana</name>
    <dbReference type="NCBI Taxonomy" id="6978"/>
    <lineage>
        <taxon>Eukaryota</taxon>
        <taxon>Metazoa</taxon>
        <taxon>Ecdysozoa</taxon>
        <taxon>Arthropoda</taxon>
        <taxon>Hexapoda</taxon>
        <taxon>Insecta</taxon>
        <taxon>Pterygota</taxon>
        <taxon>Neoptera</taxon>
        <taxon>Polyneoptera</taxon>
        <taxon>Dictyoptera</taxon>
        <taxon>Blattodea</taxon>
        <taxon>Blattoidea</taxon>
        <taxon>Blattidae</taxon>
        <taxon>Blattinae</taxon>
        <taxon>Periplaneta</taxon>
    </lineage>
</organism>
<sequence>MSVATSALNGHVGKAERVALPEGDNVDFNAQILRQVSKLRTTYFENTALIVLLFVRSQPELIQKYGYPAETHEVLTTDGYFLTMHRIPPRRGANRPVVLLVHGLLCSSADWVVTGPNNGLGYILSDAGYDVWLGNTRGNVYSKRHLHLSPNDKEFWNYSWHEMGVYDVPAMVDHALNVSRQRSLYYIGHSMGGTDFYVYASTYPAYNSKIRLMVGLAPASYSYNTSNPLFRISSFSKVGAEADMLYSSEIFPKDWAPPILIQTFCRDMGLVQELCSAGLLLLAGTNSTQTNKKSLPVILSHFPAGASLKCWVHYGQQLRSDHLLQCTVLCVAGKFRQYDHGRQLNLKLYGTAEPPEYNTTVITAPVASYVGDGDDIIKAKAITLKKYFKSQSYAWASPVFNQQNVELITILLFVLQDVDKLHRTLGNSVGVFRVPLPTFNHLDFLWGVDVKSLVYDSVIDLMAKF</sequence>
<feature type="domain" description="Partial AB-hydrolase lipase" evidence="1">
    <location>
        <begin position="60"/>
        <end position="114"/>
    </location>
</feature>
<dbReference type="Pfam" id="PF04083">
    <property type="entry name" value="Abhydro_lipase"/>
    <property type="match status" value="1"/>
</dbReference>
<dbReference type="Proteomes" id="UP001148838">
    <property type="component" value="Unassembled WGS sequence"/>
</dbReference>
<gene>
    <name evidence="2" type="ORF">ANN_16546</name>
</gene>
<dbReference type="SUPFAM" id="SSF53474">
    <property type="entry name" value="alpha/beta-Hydrolases"/>
    <property type="match status" value="1"/>
</dbReference>
<evidence type="ECO:0000313" key="2">
    <source>
        <dbReference type="EMBL" id="KAJ4436515.1"/>
    </source>
</evidence>
<dbReference type="EMBL" id="JAJSOF020000021">
    <property type="protein sequence ID" value="KAJ4436515.1"/>
    <property type="molecule type" value="Genomic_DNA"/>
</dbReference>
<evidence type="ECO:0000313" key="3">
    <source>
        <dbReference type="Proteomes" id="UP001148838"/>
    </source>
</evidence>
<accession>A0ABQ8SSV2</accession>
<proteinExistence type="predicted"/>
<dbReference type="InterPro" id="IPR006693">
    <property type="entry name" value="AB_hydrolase_lipase"/>
</dbReference>
<comment type="caution">
    <text evidence="2">The sequence shown here is derived from an EMBL/GenBank/DDBJ whole genome shotgun (WGS) entry which is preliminary data.</text>
</comment>
<keyword evidence="3" id="KW-1185">Reference proteome</keyword>
<name>A0ABQ8SSV2_PERAM</name>
<evidence type="ECO:0000259" key="1">
    <source>
        <dbReference type="Pfam" id="PF04083"/>
    </source>
</evidence>
<dbReference type="Gene3D" id="3.40.50.1820">
    <property type="entry name" value="alpha/beta hydrolase"/>
    <property type="match status" value="1"/>
</dbReference>
<dbReference type="PANTHER" id="PTHR11005">
    <property type="entry name" value="LYSOSOMAL ACID LIPASE-RELATED"/>
    <property type="match status" value="1"/>
</dbReference>
<dbReference type="InterPro" id="IPR029058">
    <property type="entry name" value="AB_hydrolase_fold"/>
</dbReference>
<reference evidence="2 3" key="1">
    <citation type="journal article" date="2022" name="Allergy">
        <title>Genome assembly and annotation of Periplaneta americana reveal a comprehensive cockroach allergen profile.</title>
        <authorList>
            <person name="Wang L."/>
            <person name="Xiong Q."/>
            <person name="Saelim N."/>
            <person name="Wang L."/>
            <person name="Nong W."/>
            <person name="Wan A.T."/>
            <person name="Shi M."/>
            <person name="Liu X."/>
            <person name="Cao Q."/>
            <person name="Hui J.H.L."/>
            <person name="Sookrung N."/>
            <person name="Leung T.F."/>
            <person name="Tungtrongchitr A."/>
            <person name="Tsui S.K.W."/>
        </authorList>
    </citation>
    <scope>NUCLEOTIDE SEQUENCE [LARGE SCALE GENOMIC DNA]</scope>
    <source>
        <strain evidence="2">PWHHKU_190912</strain>
    </source>
</reference>
<protein>
    <recommendedName>
        <fullName evidence="1">Partial AB-hydrolase lipase domain-containing protein</fullName>
    </recommendedName>
</protein>